<dbReference type="Proteomes" id="UP001165060">
    <property type="component" value="Unassembled WGS sequence"/>
</dbReference>
<evidence type="ECO:0000313" key="2">
    <source>
        <dbReference type="Proteomes" id="UP001165060"/>
    </source>
</evidence>
<keyword evidence="2" id="KW-1185">Reference proteome</keyword>
<gene>
    <name evidence="1" type="ORF">TeGR_g5292</name>
</gene>
<comment type="caution">
    <text evidence="1">The sequence shown here is derived from an EMBL/GenBank/DDBJ whole genome shotgun (WGS) entry which is preliminary data.</text>
</comment>
<dbReference type="EMBL" id="BRYB01002008">
    <property type="protein sequence ID" value="GMI38029.1"/>
    <property type="molecule type" value="Genomic_DNA"/>
</dbReference>
<organism evidence="1 2">
    <name type="scientific">Tetraparma gracilis</name>
    <dbReference type="NCBI Taxonomy" id="2962635"/>
    <lineage>
        <taxon>Eukaryota</taxon>
        <taxon>Sar</taxon>
        <taxon>Stramenopiles</taxon>
        <taxon>Ochrophyta</taxon>
        <taxon>Bolidophyceae</taxon>
        <taxon>Parmales</taxon>
        <taxon>Triparmaceae</taxon>
        <taxon>Tetraparma</taxon>
    </lineage>
</organism>
<protein>
    <submittedName>
        <fullName evidence="1">Uncharacterized protein</fullName>
    </submittedName>
</protein>
<sequence>MLACSLLGPALWSSGGKDVDPAALVDRCAALVDSQEADSGEAAWVRGRILLASDTIGRPAPPGFSAAGLARELAADPAPPSAFTAWAWSYAVQSLARLPDPSSYEEHRSLWLAAQPPVARTDPDAAWAFACALAAAAQARDADAYGAFRAPLFSPPAGVCAAIPEGDYRAWACGTVAVAAATAGDAPLLAAARESAGGLLPTAGGGAAVAFACAAFAGYVADTEGDGARSQLFKLSVPDTFAALSALKPGE</sequence>
<proteinExistence type="predicted"/>
<evidence type="ECO:0000313" key="1">
    <source>
        <dbReference type="EMBL" id="GMI38029.1"/>
    </source>
</evidence>
<reference evidence="1 2" key="1">
    <citation type="journal article" date="2023" name="Commun. Biol.">
        <title>Genome analysis of Parmales, the sister group of diatoms, reveals the evolutionary specialization of diatoms from phago-mixotrophs to photoautotrophs.</title>
        <authorList>
            <person name="Ban H."/>
            <person name="Sato S."/>
            <person name="Yoshikawa S."/>
            <person name="Yamada K."/>
            <person name="Nakamura Y."/>
            <person name="Ichinomiya M."/>
            <person name="Sato N."/>
            <person name="Blanc-Mathieu R."/>
            <person name="Endo H."/>
            <person name="Kuwata A."/>
            <person name="Ogata H."/>
        </authorList>
    </citation>
    <scope>NUCLEOTIDE SEQUENCE [LARGE SCALE GENOMIC DNA]</scope>
</reference>
<accession>A0ABQ6N2F8</accession>
<name>A0ABQ6N2F8_9STRA</name>